<evidence type="ECO:0000259" key="6">
    <source>
        <dbReference type="PROSITE" id="PS50887"/>
    </source>
</evidence>
<dbReference type="InterPro" id="IPR013767">
    <property type="entry name" value="PAS_fold"/>
</dbReference>
<dbReference type="Pfam" id="PF00563">
    <property type="entry name" value="EAL"/>
    <property type="match status" value="1"/>
</dbReference>
<dbReference type="RefSeq" id="WP_167681248.1">
    <property type="nucleotide sequence ID" value="NZ_JAATWB010000003.1"/>
</dbReference>
<keyword evidence="1" id="KW-0597">Phosphoprotein</keyword>
<dbReference type="PANTHER" id="PTHR44757">
    <property type="entry name" value="DIGUANYLATE CYCLASE DGCP"/>
    <property type="match status" value="1"/>
</dbReference>
<dbReference type="InterPro" id="IPR001633">
    <property type="entry name" value="EAL_dom"/>
</dbReference>
<dbReference type="InterPro" id="IPR035965">
    <property type="entry name" value="PAS-like_dom_sf"/>
</dbReference>
<dbReference type="InterPro" id="IPR029787">
    <property type="entry name" value="Nucleotide_cyclase"/>
</dbReference>
<dbReference type="PROSITE" id="PS50887">
    <property type="entry name" value="GGDEF"/>
    <property type="match status" value="1"/>
</dbReference>
<dbReference type="Gene3D" id="3.30.450.20">
    <property type="entry name" value="PAS domain"/>
    <property type="match status" value="1"/>
</dbReference>
<dbReference type="Pfam" id="PF00989">
    <property type="entry name" value="PAS"/>
    <property type="match status" value="1"/>
</dbReference>
<evidence type="ECO:0000259" key="3">
    <source>
        <dbReference type="PROSITE" id="PS50112"/>
    </source>
</evidence>
<dbReference type="Pfam" id="PF00072">
    <property type="entry name" value="Response_reg"/>
    <property type="match status" value="1"/>
</dbReference>
<proteinExistence type="predicted"/>
<dbReference type="InterPro" id="IPR035919">
    <property type="entry name" value="EAL_sf"/>
</dbReference>
<gene>
    <name evidence="7" type="ORF">HCX48_05905</name>
</gene>
<evidence type="ECO:0000313" key="8">
    <source>
        <dbReference type="Proteomes" id="UP000720344"/>
    </source>
</evidence>
<feature type="domain" description="EAL" evidence="5">
    <location>
        <begin position="465"/>
        <end position="717"/>
    </location>
</feature>
<dbReference type="PROSITE" id="PS50112">
    <property type="entry name" value="PAS"/>
    <property type="match status" value="1"/>
</dbReference>
<accession>A0ABX0WJX6</accession>
<evidence type="ECO:0000256" key="1">
    <source>
        <dbReference type="PROSITE-ProRule" id="PRU00169"/>
    </source>
</evidence>
<feature type="domain" description="PAS" evidence="3">
    <location>
        <begin position="153"/>
        <end position="223"/>
    </location>
</feature>
<dbReference type="InterPro" id="IPR000014">
    <property type="entry name" value="PAS"/>
</dbReference>
<evidence type="ECO:0000313" key="7">
    <source>
        <dbReference type="EMBL" id="NJA88758.1"/>
    </source>
</evidence>
<dbReference type="InterPro" id="IPR043128">
    <property type="entry name" value="Rev_trsase/Diguanyl_cyclase"/>
</dbReference>
<organism evidence="7 8">
    <name type="scientific">Rhodocyclus gracilis</name>
    <dbReference type="NCBI Taxonomy" id="2929842"/>
    <lineage>
        <taxon>Bacteria</taxon>
        <taxon>Pseudomonadati</taxon>
        <taxon>Pseudomonadota</taxon>
        <taxon>Betaproteobacteria</taxon>
        <taxon>Rhodocyclales</taxon>
        <taxon>Rhodocyclaceae</taxon>
        <taxon>Rhodocyclus</taxon>
    </lineage>
</organism>
<dbReference type="PROSITE" id="PS50110">
    <property type="entry name" value="RESPONSE_REGULATORY"/>
    <property type="match status" value="1"/>
</dbReference>
<feature type="modified residue" description="4-aspartylphosphate" evidence="1">
    <location>
        <position position="69"/>
    </location>
</feature>
<dbReference type="InterPro" id="IPR052155">
    <property type="entry name" value="Biofilm_reg_signaling"/>
</dbReference>
<dbReference type="Gene3D" id="3.30.70.270">
    <property type="match status" value="1"/>
</dbReference>
<feature type="domain" description="Response regulatory" evidence="2">
    <location>
        <begin position="21"/>
        <end position="134"/>
    </location>
</feature>
<dbReference type="InterPro" id="IPR001789">
    <property type="entry name" value="Sig_transdc_resp-reg_receiver"/>
</dbReference>
<dbReference type="NCBIfam" id="TIGR00229">
    <property type="entry name" value="sensory_box"/>
    <property type="match status" value="1"/>
</dbReference>
<keyword evidence="8" id="KW-1185">Reference proteome</keyword>
<dbReference type="CDD" id="cd01948">
    <property type="entry name" value="EAL"/>
    <property type="match status" value="1"/>
</dbReference>
<dbReference type="InterPro" id="IPR011006">
    <property type="entry name" value="CheY-like_superfamily"/>
</dbReference>
<dbReference type="SUPFAM" id="SSF52172">
    <property type="entry name" value="CheY-like"/>
    <property type="match status" value="1"/>
</dbReference>
<dbReference type="Pfam" id="PF00990">
    <property type="entry name" value="GGDEF"/>
    <property type="match status" value="1"/>
</dbReference>
<evidence type="ECO:0000259" key="4">
    <source>
        <dbReference type="PROSITE" id="PS50113"/>
    </source>
</evidence>
<name>A0ABX0WJX6_9RHOO</name>
<evidence type="ECO:0000259" key="2">
    <source>
        <dbReference type="PROSITE" id="PS50110"/>
    </source>
</evidence>
<protein>
    <submittedName>
        <fullName evidence="7">EAL domain-containing protein</fullName>
    </submittedName>
</protein>
<dbReference type="CDD" id="cd01949">
    <property type="entry name" value="GGDEF"/>
    <property type="match status" value="1"/>
</dbReference>
<dbReference type="PANTHER" id="PTHR44757:SF2">
    <property type="entry name" value="BIOFILM ARCHITECTURE MAINTENANCE PROTEIN MBAA"/>
    <property type="match status" value="1"/>
</dbReference>
<dbReference type="Gene3D" id="3.20.20.450">
    <property type="entry name" value="EAL domain"/>
    <property type="match status" value="1"/>
</dbReference>
<dbReference type="SMART" id="SM00091">
    <property type="entry name" value="PAS"/>
    <property type="match status" value="1"/>
</dbReference>
<dbReference type="SMART" id="SM00052">
    <property type="entry name" value="EAL"/>
    <property type="match status" value="1"/>
</dbReference>
<comment type="caution">
    <text evidence="7">The sequence shown here is derived from an EMBL/GenBank/DDBJ whole genome shotgun (WGS) entry which is preliminary data.</text>
</comment>
<dbReference type="Proteomes" id="UP000720344">
    <property type="component" value="Unassembled WGS sequence"/>
</dbReference>
<dbReference type="SUPFAM" id="SSF141868">
    <property type="entry name" value="EAL domain-like"/>
    <property type="match status" value="1"/>
</dbReference>
<feature type="domain" description="PAC" evidence="4">
    <location>
        <begin position="227"/>
        <end position="291"/>
    </location>
</feature>
<dbReference type="InterPro" id="IPR000700">
    <property type="entry name" value="PAS-assoc_C"/>
</dbReference>
<dbReference type="EMBL" id="JAATWB010000003">
    <property type="protein sequence ID" value="NJA88758.1"/>
    <property type="molecule type" value="Genomic_DNA"/>
</dbReference>
<dbReference type="SMART" id="SM00448">
    <property type="entry name" value="REC"/>
    <property type="match status" value="1"/>
</dbReference>
<evidence type="ECO:0000259" key="5">
    <source>
        <dbReference type="PROSITE" id="PS50883"/>
    </source>
</evidence>
<dbReference type="Gene3D" id="3.40.50.2300">
    <property type="match status" value="1"/>
</dbReference>
<dbReference type="CDD" id="cd00130">
    <property type="entry name" value="PAS"/>
    <property type="match status" value="1"/>
</dbReference>
<dbReference type="InterPro" id="IPR000160">
    <property type="entry name" value="GGDEF_dom"/>
</dbReference>
<feature type="domain" description="GGDEF" evidence="6">
    <location>
        <begin position="323"/>
        <end position="456"/>
    </location>
</feature>
<dbReference type="SMART" id="SM00267">
    <property type="entry name" value="GGDEF"/>
    <property type="match status" value="1"/>
</dbReference>
<dbReference type="SUPFAM" id="SSF55785">
    <property type="entry name" value="PYP-like sensor domain (PAS domain)"/>
    <property type="match status" value="1"/>
</dbReference>
<sequence>MGELPYSSLDFAGAAQEPVQRILIVDDEARLRDSYRELLAGRAEIVECADGREAMARLDSDTFDVVLLDIRLPDISGLAVLQWARQRAISAIVIMVSADPDIDSAIDALRGGAGEFVRKPCDPELLLRAVERALQRRRLERSHALLAARLEQSERLHRFLVEQAPDIIYTLDEAGRFVFVNGRVESLLGFCREELVGQPYTELVHEEDRERARYAFAERRTGGRASANVEIRLRCKNDDVVHVDNRFIVAMLSATGIYETEMPRDALRFMGTYGIARDITERKRAEEKISFQAFHDLLTQLPNRVLFRDRLALALSQAARRATLLGVMFIDLDRFKTVNDSFGHAEGDQLLKTVAQRLKHCLRAGDTLARLGGDEFTVMLPDLLHADDVVGVAEKIAQELGAPLMLGGQEFRPTASIGIAVFPRDGETVEALIAHADLAMYQVKNAGKNSFGFYSPHMSEARRERLSLENDLQLAIERREFVLHYQPQFSQRSGQMIGMEALLRWQHPRLGLLAPGGFIALAEETGLICRISDWVLQEGCRQLALWHADGHRHLRLALNLSARDFERKDLLERVVAAPARHGIGCDRLEIEITESLLLDDAEDVIATVRQLRQHGVRVAIDDFGMRYSSLNYLRRFPVSSIKIDQSFVRDLGRDQGAASIIHAIVGIAEGFGLHLIAEGVESEEQARRLADLGCEDMQGYYFGRPLPADEVLEWATP</sequence>
<dbReference type="SUPFAM" id="SSF55073">
    <property type="entry name" value="Nucleotide cyclase"/>
    <property type="match status" value="1"/>
</dbReference>
<dbReference type="NCBIfam" id="TIGR00254">
    <property type="entry name" value="GGDEF"/>
    <property type="match status" value="1"/>
</dbReference>
<dbReference type="PROSITE" id="PS50883">
    <property type="entry name" value="EAL"/>
    <property type="match status" value="1"/>
</dbReference>
<dbReference type="PROSITE" id="PS50113">
    <property type="entry name" value="PAC"/>
    <property type="match status" value="1"/>
</dbReference>
<reference evidence="8" key="1">
    <citation type="submission" date="2020-03" db="EMBL/GenBank/DDBJ databases">
        <title>Whole-genome sequence of the purple nonsulfur bacterium Rhodocyclus tenuis DSM112.</title>
        <authorList>
            <person name="Kyndt J.A."/>
            <person name="Meyer T.E."/>
        </authorList>
    </citation>
    <scope>NUCLEOTIDE SEQUENCE [LARGE SCALE GENOMIC DNA]</scope>
    <source>
        <strain evidence="8">DSM 112</strain>
    </source>
</reference>